<dbReference type="Proteomes" id="UP000824120">
    <property type="component" value="Chromosome 6"/>
</dbReference>
<evidence type="ECO:0000313" key="2">
    <source>
        <dbReference type="Proteomes" id="UP000824120"/>
    </source>
</evidence>
<proteinExistence type="predicted"/>
<comment type="caution">
    <text evidence="1">The sequence shown here is derived from an EMBL/GenBank/DDBJ whole genome shotgun (WGS) entry which is preliminary data.</text>
</comment>
<name>A0A9J5YME2_SOLCO</name>
<gene>
    <name evidence="1" type="ORF">H5410_032980</name>
</gene>
<sequence>MISPQNPAELDNYKRRLGMQYAKANCSGKIWCFWNECWEEEGSTDTIQQLTINYKFESGHMTCLRKHQAPVGEGNDKPWWTGILGSFHQVRLAQMRKKKEERRDYNLLWNKGVPFKVNFSYGRYGRGGYLPMTI</sequence>
<accession>A0A9J5YME2</accession>
<reference evidence="1 2" key="1">
    <citation type="submission" date="2020-09" db="EMBL/GenBank/DDBJ databases">
        <title>De no assembly of potato wild relative species, Solanum commersonii.</title>
        <authorList>
            <person name="Cho K."/>
        </authorList>
    </citation>
    <scope>NUCLEOTIDE SEQUENCE [LARGE SCALE GENOMIC DNA]</scope>
    <source>
        <strain evidence="1">LZ3.2</strain>
        <tissue evidence="1">Leaf</tissue>
    </source>
</reference>
<dbReference type="AlphaFoldDB" id="A0A9J5YME2"/>
<evidence type="ECO:0000313" key="1">
    <source>
        <dbReference type="EMBL" id="KAG5601610.1"/>
    </source>
</evidence>
<organism evidence="1 2">
    <name type="scientific">Solanum commersonii</name>
    <name type="common">Commerson's wild potato</name>
    <name type="synonym">Commerson's nightshade</name>
    <dbReference type="NCBI Taxonomy" id="4109"/>
    <lineage>
        <taxon>Eukaryota</taxon>
        <taxon>Viridiplantae</taxon>
        <taxon>Streptophyta</taxon>
        <taxon>Embryophyta</taxon>
        <taxon>Tracheophyta</taxon>
        <taxon>Spermatophyta</taxon>
        <taxon>Magnoliopsida</taxon>
        <taxon>eudicotyledons</taxon>
        <taxon>Gunneridae</taxon>
        <taxon>Pentapetalae</taxon>
        <taxon>asterids</taxon>
        <taxon>lamiids</taxon>
        <taxon>Solanales</taxon>
        <taxon>Solanaceae</taxon>
        <taxon>Solanoideae</taxon>
        <taxon>Solaneae</taxon>
        <taxon>Solanum</taxon>
    </lineage>
</organism>
<protein>
    <submittedName>
        <fullName evidence="1">Uncharacterized protein</fullName>
    </submittedName>
</protein>
<keyword evidence="2" id="KW-1185">Reference proteome</keyword>
<dbReference type="EMBL" id="JACXVP010000006">
    <property type="protein sequence ID" value="KAG5601610.1"/>
    <property type="molecule type" value="Genomic_DNA"/>
</dbReference>